<dbReference type="AlphaFoldDB" id="A0A9P1JTB9"/>
<keyword evidence="2" id="KW-1185">Reference proteome</keyword>
<gene>
    <name evidence="1" type="ORF">AZOBR_200003</name>
</gene>
<organism evidence="1 2">
    <name type="scientific">Azospirillum baldaniorum</name>
    <dbReference type="NCBI Taxonomy" id="1064539"/>
    <lineage>
        <taxon>Bacteria</taxon>
        <taxon>Pseudomonadati</taxon>
        <taxon>Pseudomonadota</taxon>
        <taxon>Alphaproteobacteria</taxon>
        <taxon>Rhodospirillales</taxon>
        <taxon>Azospirillaceae</taxon>
        <taxon>Azospirillum</taxon>
    </lineage>
</organism>
<protein>
    <submittedName>
        <fullName evidence="1">Uncharacterized protein</fullName>
    </submittedName>
</protein>
<sequence length="25" mass="2903">MDNLRHLIQSSGSHVFRIPKGVVRR</sequence>
<reference evidence="1 2" key="1">
    <citation type="journal article" date="2011" name="PLoS Genet.">
        <title>Azospirillum genomes reveal transition of bacteria from aquatic to terrestrial environments.</title>
        <authorList>
            <person name="Wisniewski-Dye F."/>
            <person name="Borziak K."/>
            <person name="Khalsa-Moyers G."/>
            <person name="Alexandre G."/>
            <person name="Sukharnikov L.O."/>
            <person name="Wuichet K."/>
            <person name="Hurst G.B."/>
            <person name="McDonald W.H."/>
            <person name="Robertson J.S."/>
            <person name="Barbe V."/>
            <person name="Calteau A."/>
            <person name="Rouy Z."/>
            <person name="Mangenot S."/>
            <person name="Prigent-Combaret C."/>
            <person name="Normand P."/>
            <person name="Boyer M."/>
            <person name="Siguier P."/>
            <person name="Dessaux Y."/>
            <person name="Elmerich C."/>
            <person name="Condemine G."/>
            <person name="Krishnen G."/>
            <person name="Kennedy I."/>
            <person name="Paterson A.H."/>
            <person name="Gonzalez V."/>
            <person name="Mavingui P."/>
            <person name="Zhulin I.B."/>
        </authorList>
    </citation>
    <scope>NUCLEOTIDE SEQUENCE [LARGE SCALE GENOMIC DNA]</scope>
    <source>
        <strain evidence="1 2">Sp245</strain>
    </source>
</reference>
<dbReference type="Proteomes" id="UP000007319">
    <property type="component" value="Chromosome"/>
</dbReference>
<evidence type="ECO:0000313" key="1">
    <source>
        <dbReference type="EMBL" id="CCC99298.1"/>
    </source>
</evidence>
<dbReference type="EMBL" id="HE577327">
    <property type="protein sequence ID" value="CCC99298.1"/>
    <property type="molecule type" value="Genomic_DNA"/>
</dbReference>
<proteinExistence type="predicted"/>
<dbReference type="KEGG" id="abs:AZOBR_200003"/>
<evidence type="ECO:0000313" key="2">
    <source>
        <dbReference type="Proteomes" id="UP000007319"/>
    </source>
</evidence>
<name>A0A9P1JTB9_9PROT</name>
<accession>A0A9P1JTB9</accession>